<dbReference type="Pfam" id="PF07727">
    <property type="entry name" value="RVT_2"/>
    <property type="match status" value="1"/>
</dbReference>
<dbReference type="Proteomes" id="UP001604336">
    <property type="component" value="Unassembled WGS sequence"/>
</dbReference>
<name>A0ABD1V6L5_9LAMI</name>
<accession>A0ABD1V6L5</accession>
<dbReference type="EMBL" id="JBFOLK010000002">
    <property type="protein sequence ID" value="KAL2532975.1"/>
    <property type="molecule type" value="Genomic_DNA"/>
</dbReference>
<dbReference type="InterPro" id="IPR043502">
    <property type="entry name" value="DNA/RNA_pol_sf"/>
</dbReference>
<dbReference type="SUPFAM" id="SSF56672">
    <property type="entry name" value="DNA/RNA polymerases"/>
    <property type="match status" value="1"/>
</dbReference>
<evidence type="ECO:0000313" key="2">
    <source>
        <dbReference type="EMBL" id="KAL2532975.1"/>
    </source>
</evidence>
<evidence type="ECO:0000313" key="3">
    <source>
        <dbReference type="Proteomes" id="UP001604336"/>
    </source>
</evidence>
<sequence>MVCRLQKSLYGLKQAPRQWYNKFNSFIGNNDFLRCQASYCCYMKNLSDSYIILLIYVDDLSLARACKQEIDKLKDELSKEIAMKDLGAKKQIIGIRITRDKDVLKLLQEEYAKNVPSIFKMDESKPVILLCLVTSSYPMTVSLYGAGMSLHGQGTLCICYWKSYDCHGVYEIGYSTCNMSCE</sequence>
<gene>
    <name evidence="2" type="ORF">Adt_06326</name>
</gene>
<protein>
    <submittedName>
        <fullName evidence="2">Cysteine-rich RLK (RECEPTOR-like protein kinase) 8</fullName>
    </submittedName>
</protein>
<dbReference type="AlphaFoldDB" id="A0ABD1V6L5"/>
<keyword evidence="3" id="KW-1185">Reference proteome</keyword>
<proteinExistence type="predicted"/>
<feature type="domain" description="Reverse transcriptase Ty1/copia-type" evidence="1">
    <location>
        <begin position="2"/>
        <end position="127"/>
    </location>
</feature>
<evidence type="ECO:0000259" key="1">
    <source>
        <dbReference type="Pfam" id="PF07727"/>
    </source>
</evidence>
<organism evidence="2 3">
    <name type="scientific">Abeliophyllum distichum</name>
    <dbReference type="NCBI Taxonomy" id="126358"/>
    <lineage>
        <taxon>Eukaryota</taxon>
        <taxon>Viridiplantae</taxon>
        <taxon>Streptophyta</taxon>
        <taxon>Embryophyta</taxon>
        <taxon>Tracheophyta</taxon>
        <taxon>Spermatophyta</taxon>
        <taxon>Magnoliopsida</taxon>
        <taxon>eudicotyledons</taxon>
        <taxon>Gunneridae</taxon>
        <taxon>Pentapetalae</taxon>
        <taxon>asterids</taxon>
        <taxon>lamiids</taxon>
        <taxon>Lamiales</taxon>
        <taxon>Oleaceae</taxon>
        <taxon>Forsythieae</taxon>
        <taxon>Abeliophyllum</taxon>
    </lineage>
</organism>
<reference evidence="3" key="1">
    <citation type="submission" date="2024-07" db="EMBL/GenBank/DDBJ databases">
        <title>Two chromosome-level genome assemblies of Korean endemic species Abeliophyllum distichum and Forsythia ovata (Oleaceae).</title>
        <authorList>
            <person name="Jang H."/>
        </authorList>
    </citation>
    <scope>NUCLEOTIDE SEQUENCE [LARGE SCALE GENOMIC DNA]</scope>
</reference>
<comment type="caution">
    <text evidence="2">The sequence shown here is derived from an EMBL/GenBank/DDBJ whole genome shotgun (WGS) entry which is preliminary data.</text>
</comment>
<dbReference type="InterPro" id="IPR013103">
    <property type="entry name" value="RVT_2"/>
</dbReference>